<protein>
    <recommendedName>
        <fullName evidence="4">Secreted protein</fullName>
    </recommendedName>
</protein>
<gene>
    <name evidence="2" type="ORF">BKA59DRAFT_478952</name>
</gene>
<evidence type="ECO:0000313" key="3">
    <source>
        <dbReference type="Proteomes" id="UP000813427"/>
    </source>
</evidence>
<name>A0A8K0W9K1_9HYPO</name>
<keyword evidence="1" id="KW-0732">Signal</keyword>
<evidence type="ECO:0000313" key="2">
    <source>
        <dbReference type="EMBL" id="KAH7241634.1"/>
    </source>
</evidence>
<sequence>MLNDTVAWSMAMILLTRCLLTKLLYRCIVPSGCCCYTKKIVVEPEGTFVRKFKLLYETFSAGSDIFIFYTYEEVISGLIIYEYDIKSWPNPLSL</sequence>
<dbReference type="EMBL" id="JAGPXF010000005">
    <property type="protein sequence ID" value="KAH7241634.1"/>
    <property type="molecule type" value="Genomic_DNA"/>
</dbReference>
<evidence type="ECO:0000256" key="1">
    <source>
        <dbReference type="SAM" id="SignalP"/>
    </source>
</evidence>
<dbReference type="Proteomes" id="UP000813427">
    <property type="component" value="Unassembled WGS sequence"/>
</dbReference>
<feature type="non-terminal residue" evidence="2">
    <location>
        <position position="94"/>
    </location>
</feature>
<keyword evidence="3" id="KW-1185">Reference proteome</keyword>
<accession>A0A8K0W9K1</accession>
<dbReference type="AlphaFoldDB" id="A0A8K0W9K1"/>
<feature type="chain" id="PRO_5035474520" description="Secreted protein" evidence="1">
    <location>
        <begin position="19"/>
        <end position="94"/>
    </location>
</feature>
<comment type="caution">
    <text evidence="2">The sequence shown here is derived from an EMBL/GenBank/DDBJ whole genome shotgun (WGS) entry which is preliminary data.</text>
</comment>
<organism evidence="2 3">
    <name type="scientific">Fusarium tricinctum</name>
    <dbReference type="NCBI Taxonomy" id="61284"/>
    <lineage>
        <taxon>Eukaryota</taxon>
        <taxon>Fungi</taxon>
        <taxon>Dikarya</taxon>
        <taxon>Ascomycota</taxon>
        <taxon>Pezizomycotina</taxon>
        <taxon>Sordariomycetes</taxon>
        <taxon>Hypocreomycetidae</taxon>
        <taxon>Hypocreales</taxon>
        <taxon>Nectriaceae</taxon>
        <taxon>Fusarium</taxon>
        <taxon>Fusarium tricinctum species complex</taxon>
    </lineage>
</organism>
<proteinExistence type="predicted"/>
<evidence type="ECO:0008006" key="4">
    <source>
        <dbReference type="Google" id="ProtNLM"/>
    </source>
</evidence>
<feature type="signal peptide" evidence="1">
    <location>
        <begin position="1"/>
        <end position="18"/>
    </location>
</feature>
<reference evidence="2" key="1">
    <citation type="journal article" date="2021" name="Nat. Commun.">
        <title>Genetic determinants of endophytism in the Arabidopsis root mycobiome.</title>
        <authorList>
            <person name="Mesny F."/>
            <person name="Miyauchi S."/>
            <person name="Thiergart T."/>
            <person name="Pickel B."/>
            <person name="Atanasova L."/>
            <person name="Karlsson M."/>
            <person name="Huettel B."/>
            <person name="Barry K.W."/>
            <person name="Haridas S."/>
            <person name="Chen C."/>
            <person name="Bauer D."/>
            <person name="Andreopoulos W."/>
            <person name="Pangilinan J."/>
            <person name="LaButti K."/>
            <person name="Riley R."/>
            <person name="Lipzen A."/>
            <person name="Clum A."/>
            <person name="Drula E."/>
            <person name="Henrissat B."/>
            <person name="Kohler A."/>
            <person name="Grigoriev I.V."/>
            <person name="Martin F.M."/>
            <person name="Hacquard S."/>
        </authorList>
    </citation>
    <scope>NUCLEOTIDE SEQUENCE</scope>
    <source>
        <strain evidence="2">MPI-SDFR-AT-0068</strain>
    </source>
</reference>